<name>A0A8D5FR97_9BACT</name>
<keyword evidence="4" id="KW-1185">Reference proteome</keyword>
<gene>
    <name evidence="3" type="ORF">DGMP_36320</name>
</gene>
<evidence type="ECO:0000256" key="1">
    <source>
        <dbReference type="SAM" id="Coils"/>
    </source>
</evidence>
<organism evidence="3 4">
    <name type="scientific">Desulfomarina profundi</name>
    <dbReference type="NCBI Taxonomy" id="2772557"/>
    <lineage>
        <taxon>Bacteria</taxon>
        <taxon>Pseudomonadati</taxon>
        <taxon>Thermodesulfobacteriota</taxon>
        <taxon>Desulfobulbia</taxon>
        <taxon>Desulfobulbales</taxon>
        <taxon>Desulfobulbaceae</taxon>
        <taxon>Desulfomarina</taxon>
    </lineage>
</organism>
<feature type="signal peptide" evidence="2">
    <location>
        <begin position="1"/>
        <end position="22"/>
    </location>
</feature>
<feature type="chain" id="PRO_5033998853" description="DUF3373 domain-containing protein" evidence="2">
    <location>
        <begin position="23"/>
        <end position="511"/>
    </location>
</feature>
<dbReference type="RefSeq" id="WP_228855242.1">
    <property type="nucleotide sequence ID" value="NZ_AP024086.1"/>
</dbReference>
<evidence type="ECO:0000313" key="4">
    <source>
        <dbReference type="Proteomes" id="UP000826725"/>
    </source>
</evidence>
<keyword evidence="1" id="KW-0175">Coiled coil</keyword>
<accession>A0A8D5FR97</accession>
<protein>
    <recommendedName>
        <fullName evidence="5">DUF3373 domain-containing protein</fullName>
    </recommendedName>
</protein>
<dbReference type="KEGG" id="dbk:DGMP_36320"/>
<dbReference type="EMBL" id="AP024086">
    <property type="protein sequence ID" value="BCL62939.1"/>
    <property type="molecule type" value="Genomic_DNA"/>
</dbReference>
<proteinExistence type="predicted"/>
<sequence length="511" mass="57452">MVKKISVIALAGMLTLPALSMAGAGPNVADMERKIEELSRQLDELRAAMAAQSEQNQALAQNVEKLDGNVEDLGESLEDLDDRSEDWDLAARFKLYGDFRARMDFYNADSVFGRSVDNDTLFTNRFRLNMRVKATENVEFKGRLAMYKTWGNQSAFTDASGAMYPLFDGNVTRSPVGSSALYVDRAFVNWNNIAGLPMWFSIGRRPTTDGPPAQVRMGTDQRMATPMAFMDWPFDGVSLGYAWSWGVESLGTSRVRFCYGRGFEAGLQDESNHLDDTDFAGLSWDVMKKGNRFAYIQSFMAFNLFNYPNFQDPIINANFGSMSGMGDRRSLGNILHTSGVFQDKIADFNYFIAGGWSQTRPDYDGLLNDPFSPTGPNTDNENGYSFYAGIRYDLDQVGLKFGAEFNYGSENWLAMAPGHDEIYQSKLATRGQVYEVYTIWDLPTGEAISKYAKTFVRLGYQHYEYDYSGSGDWNFAPYDLSDAGDRAKLQMMGIDPIEKADQVYLTFEAFF</sequence>
<dbReference type="AlphaFoldDB" id="A0A8D5FR97"/>
<reference evidence="3" key="1">
    <citation type="submission" date="2020-09" db="EMBL/GenBank/DDBJ databases">
        <title>Desulfogranum mesoprofundum gen. nov., sp. nov., a novel mesophilic, sulfate-reducing chemolithoautotroph isolated from a deep-sea hydrothermal vent chimney in the Suiyo Seamount.</title>
        <authorList>
            <person name="Hashimoto Y."/>
            <person name="Nakagawa S."/>
        </authorList>
    </citation>
    <scope>NUCLEOTIDE SEQUENCE</scope>
    <source>
        <strain evidence="3">KT2</strain>
    </source>
</reference>
<dbReference type="Pfam" id="PF11853">
    <property type="entry name" value="DUF3373"/>
    <property type="match status" value="1"/>
</dbReference>
<evidence type="ECO:0000313" key="3">
    <source>
        <dbReference type="EMBL" id="BCL62939.1"/>
    </source>
</evidence>
<dbReference type="InterPro" id="IPR021803">
    <property type="entry name" value="DUF3373"/>
</dbReference>
<dbReference type="Proteomes" id="UP000826725">
    <property type="component" value="Chromosome"/>
</dbReference>
<feature type="coiled-coil region" evidence="1">
    <location>
        <begin position="28"/>
        <end position="83"/>
    </location>
</feature>
<keyword evidence="2" id="KW-0732">Signal</keyword>
<evidence type="ECO:0008006" key="5">
    <source>
        <dbReference type="Google" id="ProtNLM"/>
    </source>
</evidence>
<evidence type="ECO:0000256" key="2">
    <source>
        <dbReference type="SAM" id="SignalP"/>
    </source>
</evidence>